<dbReference type="InterPro" id="IPR006143">
    <property type="entry name" value="RND_pump_MFP"/>
</dbReference>
<dbReference type="NCBIfam" id="TIGR01730">
    <property type="entry name" value="RND_mfp"/>
    <property type="match status" value="1"/>
</dbReference>
<dbReference type="Pfam" id="PF25967">
    <property type="entry name" value="RND-MFP_C"/>
    <property type="match status" value="1"/>
</dbReference>
<dbReference type="Gene3D" id="2.40.50.100">
    <property type="match status" value="1"/>
</dbReference>
<name>A0ABU3SY53_9ALTE</name>
<organism evidence="3 4">
    <name type="scientific">Paraglaciecola aquimarina</name>
    <dbReference type="NCBI Taxonomy" id="1235557"/>
    <lineage>
        <taxon>Bacteria</taxon>
        <taxon>Pseudomonadati</taxon>
        <taxon>Pseudomonadota</taxon>
        <taxon>Gammaproteobacteria</taxon>
        <taxon>Alteromonadales</taxon>
        <taxon>Alteromonadaceae</taxon>
        <taxon>Paraglaciecola</taxon>
    </lineage>
</organism>
<dbReference type="Gene3D" id="2.40.420.20">
    <property type="match status" value="1"/>
</dbReference>
<dbReference type="InterPro" id="IPR058627">
    <property type="entry name" value="MdtA-like_C"/>
</dbReference>
<proteinExistence type="inferred from homology"/>
<comment type="caution">
    <text evidence="3">The sequence shown here is derived from an EMBL/GenBank/DDBJ whole genome shotgun (WGS) entry which is preliminary data.</text>
</comment>
<evidence type="ECO:0000313" key="3">
    <source>
        <dbReference type="EMBL" id="MDU0354945.1"/>
    </source>
</evidence>
<gene>
    <name evidence="3" type="ORF">RS130_14420</name>
</gene>
<dbReference type="PANTHER" id="PTHR30469:SF12">
    <property type="entry name" value="MULTIDRUG RESISTANCE PROTEIN MDTA"/>
    <property type="match status" value="1"/>
</dbReference>
<evidence type="ECO:0000256" key="1">
    <source>
        <dbReference type="ARBA" id="ARBA00009477"/>
    </source>
</evidence>
<evidence type="ECO:0000259" key="2">
    <source>
        <dbReference type="Pfam" id="PF25967"/>
    </source>
</evidence>
<reference evidence="3 4" key="1">
    <citation type="submission" date="2023-10" db="EMBL/GenBank/DDBJ databases">
        <title>Glaciecola aquimarina strain GGW-M5 nov., isolated from a coastal seawater.</title>
        <authorList>
            <person name="Bayburt H."/>
            <person name="Kim J.M."/>
            <person name="Choi B.J."/>
            <person name="Jeon C.O."/>
        </authorList>
    </citation>
    <scope>NUCLEOTIDE SEQUENCE [LARGE SCALE GENOMIC DNA]</scope>
    <source>
        <strain evidence="3 4">KCTC 32108</strain>
    </source>
</reference>
<protein>
    <submittedName>
        <fullName evidence="3">Efflux RND transporter periplasmic adaptor subunit</fullName>
    </submittedName>
</protein>
<dbReference type="RefSeq" id="WP_316026510.1">
    <property type="nucleotide sequence ID" value="NZ_JAWDIO010000002.1"/>
</dbReference>
<dbReference type="Gene3D" id="1.10.287.470">
    <property type="entry name" value="Helix hairpin bin"/>
    <property type="match status" value="1"/>
</dbReference>
<dbReference type="Gene3D" id="2.40.30.170">
    <property type="match status" value="1"/>
</dbReference>
<comment type="similarity">
    <text evidence="1">Belongs to the membrane fusion protein (MFP) (TC 8.A.1) family.</text>
</comment>
<accession>A0ABU3SY53</accession>
<dbReference type="Proteomes" id="UP001247805">
    <property type="component" value="Unassembled WGS sequence"/>
</dbReference>
<keyword evidence="4" id="KW-1185">Reference proteome</keyword>
<sequence>MADVKIAEAGLLSAEQALLEEKANSKQAAIDWKRLGYAEEPSDLVLRKPQLAAAEATLLSAEAGLTIAKLALERATITAPYDGRILEQLVDFGQVLAANTKVAEIYSTDTVEIRLPINNSDIDLVNFPEEFRTSNNLQHTIEARFTSNLSKKQTWLGKITRTEGAIDSSSQQLYIVAQIEDPYNPELHPGASIKIGQYVNAEVQGKTLDSAIVIDNSAIYQGTYVYIVENGVLKRKDIDIRWQNDKKAVIEGGLKAGDRLVTTP</sequence>
<dbReference type="PANTHER" id="PTHR30469">
    <property type="entry name" value="MULTIDRUG RESISTANCE PROTEIN MDTA"/>
    <property type="match status" value="1"/>
</dbReference>
<dbReference type="EMBL" id="JAWDIO010000002">
    <property type="protein sequence ID" value="MDU0354945.1"/>
    <property type="molecule type" value="Genomic_DNA"/>
</dbReference>
<feature type="domain" description="Multidrug resistance protein MdtA-like C-terminal permuted SH3" evidence="2">
    <location>
        <begin position="222"/>
        <end position="262"/>
    </location>
</feature>
<evidence type="ECO:0000313" key="4">
    <source>
        <dbReference type="Proteomes" id="UP001247805"/>
    </source>
</evidence>
<dbReference type="SUPFAM" id="SSF111369">
    <property type="entry name" value="HlyD-like secretion proteins"/>
    <property type="match status" value="1"/>
</dbReference>